<dbReference type="PROSITE" id="PS51257">
    <property type="entry name" value="PROKAR_LIPOPROTEIN"/>
    <property type="match status" value="1"/>
</dbReference>
<dbReference type="Proteomes" id="UP001304300">
    <property type="component" value="Chromosome"/>
</dbReference>
<dbReference type="KEGG" id="puo:RZN69_06900"/>
<protein>
    <submittedName>
        <fullName evidence="1">Uncharacterized protein</fullName>
    </submittedName>
</protein>
<dbReference type="AlphaFoldDB" id="A0AAQ3LBI1"/>
<sequence length="56" mass="6092">MLKRLVAITLILVFSLLATGCWQALAARRAAKRVEDGNGPLANAYDEITEDNDSSE</sequence>
<dbReference type="EMBL" id="CP136920">
    <property type="protein sequence ID" value="WOO42815.1"/>
    <property type="molecule type" value="Genomic_DNA"/>
</dbReference>
<organism evidence="1 2">
    <name type="scientific">Rubellicoccus peritrichatus</name>
    <dbReference type="NCBI Taxonomy" id="3080537"/>
    <lineage>
        <taxon>Bacteria</taxon>
        <taxon>Pseudomonadati</taxon>
        <taxon>Verrucomicrobiota</taxon>
        <taxon>Opitutia</taxon>
        <taxon>Puniceicoccales</taxon>
        <taxon>Cerasicoccaceae</taxon>
        <taxon>Rubellicoccus</taxon>
    </lineage>
</organism>
<keyword evidence="2" id="KW-1185">Reference proteome</keyword>
<evidence type="ECO:0000313" key="1">
    <source>
        <dbReference type="EMBL" id="WOO42815.1"/>
    </source>
</evidence>
<evidence type="ECO:0000313" key="2">
    <source>
        <dbReference type="Proteomes" id="UP001304300"/>
    </source>
</evidence>
<gene>
    <name evidence="1" type="ORF">RZN69_06900</name>
</gene>
<accession>A0AAQ3LBI1</accession>
<name>A0AAQ3LBI1_9BACT</name>
<reference evidence="1 2" key="1">
    <citation type="submission" date="2023-10" db="EMBL/GenBank/DDBJ databases">
        <title>Rubellicoccus peritrichatus gen. nov., sp. nov., isolated from an algae of coral reef tank.</title>
        <authorList>
            <person name="Luo J."/>
        </authorList>
    </citation>
    <scope>NUCLEOTIDE SEQUENCE [LARGE SCALE GENOMIC DNA]</scope>
    <source>
        <strain evidence="1 2">CR14</strain>
    </source>
</reference>
<proteinExistence type="predicted"/>
<dbReference type="RefSeq" id="WP_317835345.1">
    <property type="nucleotide sequence ID" value="NZ_CP136920.1"/>
</dbReference>